<keyword evidence="2" id="KW-1185">Reference proteome</keyword>
<name>A0A1B0DQ50_PHLPP</name>
<evidence type="ECO:0000313" key="1">
    <source>
        <dbReference type="EnsemblMetazoa" id="PPAI010640-PA"/>
    </source>
</evidence>
<dbReference type="EnsemblMetazoa" id="PPAI010640-RA">
    <property type="protein sequence ID" value="PPAI010640-PA"/>
    <property type="gene ID" value="PPAI010640"/>
</dbReference>
<evidence type="ECO:0008006" key="3">
    <source>
        <dbReference type="Google" id="ProtNLM"/>
    </source>
</evidence>
<dbReference type="VEuPathDB" id="VectorBase:PPAPM1_002749"/>
<organism evidence="1 2">
    <name type="scientific">Phlebotomus papatasi</name>
    <name type="common">Sandfly</name>
    <dbReference type="NCBI Taxonomy" id="29031"/>
    <lineage>
        <taxon>Eukaryota</taxon>
        <taxon>Metazoa</taxon>
        <taxon>Ecdysozoa</taxon>
        <taxon>Arthropoda</taxon>
        <taxon>Hexapoda</taxon>
        <taxon>Insecta</taxon>
        <taxon>Pterygota</taxon>
        <taxon>Neoptera</taxon>
        <taxon>Endopterygota</taxon>
        <taxon>Diptera</taxon>
        <taxon>Nematocera</taxon>
        <taxon>Psychodoidea</taxon>
        <taxon>Psychodidae</taxon>
        <taxon>Phlebotomus</taxon>
        <taxon>Phlebotomus</taxon>
    </lineage>
</organism>
<reference evidence="1" key="1">
    <citation type="submission" date="2022-08" db="UniProtKB">
        <authorList>
            <consortium name="EnsemblMetazoa"/>
        </authorList>
    </citation>
    <scope>IDENTIFICATION</scope>
    <source>
        <strain evidence="1">Israel</strain>
    </source>
</reference>
<evidence type="ECO:0000313" key="2">
    <source>
        <dbReference type="Proteomes" id="UP000092462"/>
    </source>
</evidence>
<sequence length="284" mass="32867">MQSIGGFNMLIEYFIRSSKSNVVRVLKRSTIFATFLFQIFSGIIAYIFKTGTTRRFWFFNIPVPADTNSSTSSFREGRNGWMDKLIRTTRHVCSHDETCESFVMKEFKRTTTFGFMVTLLKALVSQTKFSGGNFLSKLVKDFDYRLFIFLSSFGSLFKLLNCLTNRYMQTDSPRTSTISGFLAGIVFMVYPKFVFFSFGLSRTLQLWWLHYNQTTTNRPKVIELLEKIPFSTLIYTFSSAFLYQCRVFNPSETPKYIHQIMTIATQKRSDTLAESYAAMIMGLA</sequence>
<protein>
    <recommendedName>
        <fullName evidence="3">Transmembrane protein 135 N-terminal domain-containing protein</fullName>
    </recommendedName>
</protein>
<accession>A0A1B0DQ50</accession>
<dbReference type="AlphaFoldDB" id="A0A1B0DQ50"/>
<dbReference type="EMBL" id="AJVK01018866">
    <property type="status" value="NOT_ANNOTATED_CDS"/>
    <property type="molecule type" value="Genomic_DNA"/>
</dbReference>
<proteinExistence type="predicted"/>
<dbReference type="Proteomes" id="UP000092462">
    <property type="component" value="Unassembled WGS sequence"/>
</dbReference>
<dbReference type="VEuPathDB" id="VectorBase:PPAI010640"/>